<dbReference type="RefSeq" id="WP_179914952.1">
    <property type="nucleotide sequence ID" value="NZ_JACCDE010000002.1"/>
</dbReference>
<feature type="binding site" evidence="7">
    <location>
        <position position="138"/>
    </location>
    <ligand>
        <name>Mg(2+)</name>
        <dbReference type="ChEBI" id="CHEBI:18420"/>
    </ligand>
</feature>
<organism evidence="9 10">
    <name type="scientific">Vreelandella glaciei</name>
    <dbReference type="NCBI Taxonomy" id="186761"/>
    <lineage>
        <taxon>Bacteria</taxon>
        <taxon>Pseudomonadati</taxon>
        <taxon>Pseudomonadota</taxon>
        <taxon>Gammaproteobacteria</taxon>
        <taxon>Oceanospirillales</taxon>
        <taxon>Halomonadaceae</taxon>
        <taxon>Vreelandella</taxon>
    </lineage>
</organism>
<dbReference type="AlphaFoldDB" id="A0A7Z0RWS0"/>
<evidence type="ECO:0000256" key="4">
    <source>
        <dbReference type="ARBA" id="ARBA00022777"/>
    </source>
</evidence>
<evidence type="ECO:0000313" key="10">
    <source>
        <dbReference type="Proteomes" id="UP000526892"/>
    </source>
</evidence>
<dbReference type="GO" id="GO:0000287">
    <property type="term" value="F:magnesium ion binding"/>
    <property type="evidence" value="ECO:0007669"/>
    <property type="project" value="UniProtKB-UniRule"/>
</dbReference>
<comment type="similarity">
    <text evidence="7">Belongs to the shikimate kinase family.</text>
</comment>
<dbReference type="SMART" id="SM00530">
    <property type="entry name" value="HTH_XRE"/>
    <property type="match status" value="1"/>
</dbReference>
<evidence type="ECO:0000256" key="2">
    <source>
        <dbReference type="ARBA" id="ARBA00022679"/>
    </source>
</evidence>
<dbReference type="InterPro" id="IPR027417">
    <property type="entry name" value="P-loop_NTPase"/>
</dbReference>
<keyword evidence="7" id="KW-0479">Metal-binding</keyword>
<comment type="pathway">
    <text evidence="7">Metabolic intermediate biosynthesis; chorismate biosynthesis; chorismate from D-erythrose 4-phosphate and phosphoenolpyruvate: step 5/7.</text>
</comment>
<dbReference type="HAMAP" id="MF_00109">
    <property type="entry name" value="Shikimate_kinase"/>
    <property type="match status" value="1"/>
</dbReference>
<comment type="cofactor">
    <cofactor evidence="7">
        <name>Mg(2+)</name>
        <dbReference type="ChEBI" id="CHEBI:18420"/>
    </cofactor>
    <text evidence="7">Binds 1 Mg(2+) ion per subunit.</text>
</comment>
<keyword evidence="5 7" id="KW-0067">ATP-binding</keyword>
<keyword evidence="1 7" id="KW-0028">Amino-acid biosynthesis</keyword>
<evidence type="ECO:0000313" key="9">
    <source>
        <dbReference type="EMBL" id="NYS76440.1"/>
    </source>
</evidence>
<dbReference type="Pfam" id="PF01202">
    <property type="entry name" value="SKI"/>
    <property type="match status" value="1"/>
</dbReference>
<keyword evidence="10" id="KW-1185">Reference proteome</keyword>
<dbReference type="PANTHER" id="PTHR21087:SF16">
    <property type="entry name" value="SHIKIMATE KINASE 1, CHLOROPLASTIC"/>
    <property type="match status" value="1"/>
</dbReference>
<dbReference type="PANTHER" id="PTHR21087">
    <property type="entry name" value="SHIKIMATE KINASE"/>
    <property type="match status" value="1"/>
</dbReference>
<feature type="binding site" evidence="7">
    <location>
        <position position="279"/>
    </location>
    <ligand>
        <name>ATP</name>
        <dbReference type="ChEBI" id="CHEBI:30616"/>
    </ligand>
</feature>
<protein>
    <recommendedName>
        <fullName evidence="7">Shikimate kinase</fullName>
        <shortName evidence="7">SK</shortName>
        <ecNumber evidence="7">2.7.1.71</ecNumber>
    </recommendedName>
</protein>
<dbReference type="InterPro" id="IPR031322">
    <property type="entry name" value="Shikimate/glucono_kinase"/>
</dbReference>
<accession>A0A7Z0RWS0</accession>
<feature type="domain" description="HTH cro/C1-type" evidence="8">
    <location>
        <begin position="27"/>
        <end position="81"/>
    </location>
</feature>
<dbReference type="EC" id="2.7.1.71" evidence="7"/>
<reference evidence="9 10" key="1">
    <citation type="journal article" date="2003" name="Extremophiles">
        <title>Halomonas glaciei sp. nov. isolated from fast ice of Adelie Land, Antarctica.</title>
        <authorList>
            <person name="Reddy G.S."/>
            <person name="Raghavan P.U."/>
            <person name="Sarita N.B."/>
            <person name="Prakash J.S."/>
            <person name="Nagesh N."/>
            <person name="Delille D."/>
            <person name="Shivaji S."/>
        </authorList>
    </citation>
    <scope>NUCLEOTIDE SEQUENCE [LARGE SCALE GENOMIC DNA]</scope>
    <source>
        <strain evidence="9 10">DD39</strain>
    </source>
</reference>
<comment type="function">
    <text evidence="7">Catalyzes the specific phosphorylation of the 3-hydroxyl group of shikimic acid using ATP as a cosubstrate.</text>
</comment>
<dbReference type="PROSITE" id="PS50943">
    <property type="entry name" value="HTH_CROC1"/>
    <property type="match status" value="1"/>
</dbReference>
<evidence type="ECO:0000256" key="5">
    <source>
        <dbReference type="ARBA" id="ARBA00022840"/>
    </source>
</evidence>
<dbReference type="CDD" id="cd00093">
    <property type="entry name" value="HTH_XRE"/>
    <property type="match status" value="1"/>
</dbReference>
<feature type="binding site" evidence="7">
    <location>
        <position position="203"/>
    </location>
    <ligand>
        <name>substrate</name>
    </ligand>
</feature>
<keyword evidence="3 7" id="KW-0547">Nucleotide-binding</keyword>
<dbReference type="GO" id="GO:0009073">
    <property type="term" value="P:aromatic amino acid family biosynthetic process"/>
    <property type="evidence" value="ECO:0007669"/>
    <property type="project" value="UniProtKB-KW"/>
</dbReference>
<dbReference type="GO" id="GO:0005829">
    <property type="term" value="C:cytosol"/>
    <property type="evidence" value="ECO:0007669"/>
    <property type="project" value="TreeGrafter"/>
</dbReference>
<proteinExistence type="inferred from homology"/>
<comment type="caution">
    <text evidence="7">Lacks conserved residue(s) required for the propagation of feature annotation.</text>
</comment>
<dbReference type="GO" id="GO:0008652">
    <property type="term" value="P:amino acid biosynthetic process"/>
    <property type="evidence" value="ECO:0007669"/>
    <property type="project" value="UniProtKB-KW"/>
</dbReference>
<feature type="binding site" evidence="7">
    <location>
        <position position="242"/>
    </location>
    <ligand>
        <name>ATP</name>
        <dbReference type="ChEBI" id="CHEBI:30616"/>
    </ligand>
</feature>
<dbReference type="GO" id="GO:0003677">
    <property type="term" value="F:DNA binding"/>
    <property type="evidence" value="ECO:0007669"/>
    <property type="project" value="InterPro"/>
</dbReference>
<feature type="binding site" evidence="7">
    <location>
        <begin position="134"/>
        <end position="139"/>
    </location>
    <ligand>
        <name>ATP</name>
        <dbReference type="ChEBI" id="CHEBI:30616"/>
    </ligand>
</feature>
<feature type="binding site" evidence="7">
    <location>
        <position position="263"/>
    </location>
    <ligand>
        <name>substrate</name>
    </ligand>
</feature>
<evidence type="ECO:0000256" key="7">
    <source>
        <dbReference type="HAMAP-Rule" id="MF_00109"/>
    </source>
</evidence>
<keyword evidence="6 7" id="KW-0057">Aromatic amino acid biosynthesis</keyword>
<dbReference type="SUPFAM" id="SSF52540">
    <property type="entry name" value="P-loop containing nucleoside triphosphate hydrolases"/>
    <property type="match status" value="1"/>
</dbReference>
<keyword evidence="7" id="KW-0963">Cytoplasm</keyword>
<dbReference type="InterPro" id="IPR010982">
    <property type="entry name" value="Lambda_DNA-bd_dom_sf"/>
</dbReference>
<dbReference type="PRINTS" id="PR01100">
    <property type="entry name" value="SHIKIMTKNASE"/>
</dbReference>
<dbReference type="GO" id="GO:0005524">
    <property type="term" value="F:ATP binding"/>
    <property type="evidence" value="ECO:0007669"/>
    <property type="project" value="UniProtKB-UniRule"/>
</dbReference>
<keyword evidence="2 7" id="KW-0808">Transferase</keyword>
<dbReference type="Gene3D" id="1.10.260.40">
    <property type="entry name" value="lambda repressor-like DNA-binding domains"/>
    <property type="match status" value="1"/>
</dbReference>
<evidence type="ECO:0000256" key="6">
    <source>
        <dbReference type="ARBA" id="ARBA00023141"/>
    </source>
</evidence>
<dbReference type="EMBL" id="JACCDE010000002">
    <property type="protein sequence ID" value="NYS76440.1"/>
    <property type="molecule type" value="Genomic_DNA"/>
</dbReference>
<dbReference type="Pfam" id="PF01381">
    <property type="entry name" value="HTH_3"/>
    <property type="match status" value="1"/>
</dbReference>
<evidence type="ECO:0000256" key="3">
    <source>
        <dbReference type="ARBA" id="ARBA00022741"/>
    </source>
</evidence>
<feature type="binding site" evidence="7">
    <location>
        <position position="180"/>
    </location>
    <ligand>
        <name>substrate</name>
    </ligand>
</feature>
<evidence type="ECO:0000259" key="8">
    <source>
        <dbReference type="PROSITE" id="PS50943"/>
    </source>
</evidence>
<name>A0A7Z0RWS0_9GAMM</name>
<comment type="caution">
    <text evidence="9">The sequence shown here is derived from an EMBL/GenBank/DDBJ whole genome shotgun (WGS) entry which is preliminary data.</text>
</comment>
<dbReference type="Proteomes" id="UP000526892">
    <property type="component" value="Unassembled WGS sequence"/>
</dbReference>
<sequence>MKPEKTARDVENDKVQPNYAASIGERVRAYRARRGITRKHLSDQSGISERYLAQIETGKANISLDLLMRLAQAMVVPVHGLLPTNGQPALPTSLNDYLQRLSPSQLEEAHQLLVEHFKPERECHSGIALIGIRFGGKTTLGELLSTELGLPFIRLSQVIEAQGGMKVGEVLELGGQRTYRRLEREALEWVIEEHPLSVLEVGGGLVTEAETFQRLISNFYTVWLKAAPDELMRRLMAAGDMRPLEGNNYDRALEDLTRILTERDADYRQADYLIETTDRTVSHCFHELLDVSQPLINKRNAIGVESD</sequence>
<dbReference type="NCBIfam" id="NF006015">
    <property type="entry name" value="PRK08154.1"/>
    <property type="match status" value="1"/>
</dbReference>
<dbReference type="InterPro" id="IPR000623">
    <property type="entry name" value="Shikimate_kinase/TSH1"/>
</dbReference>
<comment type="subunit">
    <text evidence="7">Monomer.</text>
</comment>
<keyword evidence="4 7" id="KW-0418">Kinase</keyword>
<dbReference type="SUPFAM" id="SSF47413">
    <property type="entry name" value="lambda repressor-like DNA-binding domains"/>
    <property type="match status" value="1"/>
</dbReference>
<gene>
    <name evidence="7" type="primary">aroK</name>
    <name evidence="9" type="ORF">HZS80_01650</name>
</gene>
<comment type="subcellular location">
    <subcellularLocation>
        <location evidence="7">Cytoplasm</location>
    </subcellularLocation>
</comment>
<comment type="catalytic activity">
    <reaction evidence="7">
        <text>shikimate + ATP = 3-phosphoshikimate + ADP + H(+)</text>
        <dbReference type="Rhea" id="RHEA:13121"/>
        <dbReference type="ChEBI" id="CHEBI:15378"/>
        <dbReference type="ChEBI" id="CHEBI:30616"/>
        <dbReference type="ChEBI" id="CHEBI:36208"/>
        <dbReference type="ChEBI" id="CHEBI:145989"/>
        <dbReference type="ChEBI" id="CHEBI:456216"/>
        <dbReference type="EC" id="2.7.1.71"/>
    </reaction>
</comment>
<dbReference type="Gene3D" id="3.40.50.300">
    <property type="entry name" value="P-loop containing nucleotide triphosphate hydrolases"/>
    <property type="match status" value="1"/>
</dbReference>
<dbReference type="GO" id="GO:0004765">
    <property type="term" value="F:shikimate kinase activity"/>
    <property type="evidence" value="ECO:0007669"/>
    <property type="project" value="UniProtKB-UniRule"/>
</dbReference>
<dbReference type="InterPro" id="IPR001387">
    <property type="entry name" value="Cro/C1-type_HTH"/>
</dbReference>
<dbReference type="UniPathway" id="UPA00053">
    <property type="reaction ID" value="UER00088"/>
</dbReference>
<dbReference type="GO" id="GO:0009423">
    <property type="term" value="P:chorismate biosynthetic process"/>
    <property type="evidence" value="ECO:0007669"/>
    <property type="project" value="UniProtKB-UniRule"/>
</dbReference>
<evidence type="ECO:0000256" key="1">
    <source>
        <dbReference type="ARBA" id="ARBA00022605"/>
    </source>
</evidence>
<dbReference type="CDD" id="cd00464">
    <property type="entry name" value="SK"/>
    <property type="match status" value="1"/>
</dbReference>
<keyword evidence="7" id="KW-0460">Magnesium</keyword>